<reference evidence="1 2" key="1">
    <citation type="submission" date="2012-09" db="EMBL/GenBank/DDBJ databases">
        <title>Draft Genome Sequences of 6 Strains from Genus Thauera.</title>
        <authorList>
            <person name="Liu B."/>
            <person name="Shapleigh J.P."/>
            <person name="Frostegard A.H."/>
        </authorList>
    </citation>
    <scope>NUCLEOTIDE SEQUENCE [LARGE SCALE GENOMIC DNA]</scope>
    <source>
        <strain evidence="2">47Lol / DSM 12138</strain>
    </source>
</reference>
<accession>N6ZCD7</accession>
<proteinExistence type="predicted"/>
<protein>
    <submittedName>
        <fullName evidence="1">Uncharacterized protein</fullName>
    </submittedName>
</protein>
<sequence length="80" mass="8951">MLPWTLPTVLPSAVVASVSVFCVSFCEPTLRLAPEVDRPLFFSLRKWVSAWVSVAASIARSRPAASVRSAVDRFRVLRRY</sequence>
<dbReference type="AlphaFoldDB" id="N6ZCD7"/>
<organism evidence="1 2">
    <name type="scientific">Thauera linaloolentis (strain DSM 12138 / JCM 21573 / CCUG 41526 / CIP 105981 / IAM 15112 / NBRC 102519 / 47Lol)</name>
    <dbReference type="NCBI Taxonomy" id="1123367"/>
    <lineage>
        <taxon>Bacteria</taxon>
        <taxon>Pseudomonadati</taxon>
        <taxon>Pseudomonadota</taxon>
        <taxon>Betaproteobacteria</taxon>
        <taxon>Rhodocyclales</taxon>
        <taxon>Zoogloeaceae</taxon>
        <taxon>Thauera</taxon>
    </lineage>
</organism>
<dbReference type="Proteomes" id="UP000013232">
    <property type="component" value="Unassembled WGS sequence"/>
</dbReference>
<keyword evidence="2" id="KW-1185">Reference proteome</keyword>
<dbReference type="RefSeq" id="WP_004334416.1">
    <property type="nucleotide sequence ID" value="NZ_AMXE01000009.1"/>
</dbReference>
<evidence type="ECO:0000313" key="1">
    <source>
        <dbReference type="EMBL" id="ENO89829.1"/>
    </source>
</evidence>
<gene>
    <name evidence="1" type="ORF">C666_04630</name>
</gene>
<name>N6ZCD7_THAL4</name>
<dbReference type="EMBL" id="AMXE01000009">
    <property type="protein sequence ID" value="ENO89829.1"/>
    <property type="molecule type" value="Genomic_DNA"/>
</dbReference>
<evidence type="ECO:0000313" key="2">
    <source>
        <dbReference type="Proteomes" id="UP000013232"/>
    </source>
</evidence>
<comment type="caution">
    <text evidence="1">The sequence shown here is derived from an EMBL/GenBank/DDBJ whole genome shotgun (WGS) entry which is preliminary data.</text>
</comment>